<name>J4GRU9_9APHY</name>
<evidence type="ECO:0000313" key="4">
    <source>
        <dbReference type="Proteomes" id="UP000006352"/>
    </source>
</evidence>
<dbReference type="Gene3D" id="3.30.160.20">
    <property type="match status" value="1"/>
</dbReference>
<dbReference type="SUPFAM" id="SSF54768">
    <property type="entry name" value="dsRNA-binding domain-like"/>
    <property type="match status" value="1"/>
</dbReference>
<dbReference type="RefSeq" id="XP_012183053.1">
    <property type="nucleotide sequence ID" value="XM_012327663.1"/>
</dbReference>
<sequence length="72" mass="7507">MTANVVRLNNFLQNRHMQHALTESFSSVGPPNQLQWTVTFKLNGQAIGAATAGTKGAAKEQAAGQALTALGA</sequence>
<dbReference type="GO" id="GO:0003723">
    <property type="term" value="F:RNA binding"/>
    <property type="evidence" value="ECO:0007669"/>
    <property type="project" value="UniProtKB-UniRule"/>
</dbReference>
<organism evidence="3 4">
    <name type="scientific">Fibroporia radiculosa</name>
    <dbReference type="NCBI Taxonomy" id="599839"/>
    <lineage>
        <taxon>Eukaryota</taxon>
        <taxon>Fungi</taxon>
        <taxon>Dikarya</taxon>
        <taxon>Basidiomycota</taxon>
        <taxon>Agaricomycotina</taxon>
        <taxon>Agaricomycetes</taxon>
        <taxon>Polyporales</taxon>
        <taxon>Fibroporiaceae</taxon>
        <taxon>Fibroporia</taxon>
    </lineage>
</organism>
<dbReference type="AlphaFoldDB" id="J4GRU9"/>
<proteinExistence type="predicted"/>
<dbReference type="HOGENOM" id="CLU_172700_0_1_1"/>
<dbReference type="InParanoid" id="J4GRU9"/>
<dbReference type="InterPro" id="IPR014720">
    <property type="entry name" value="dsRBD_dom"/>
</dbReference>
<evidence type="ECO:0000256" key="1">
    <source>
        <dbReference type="PROSITE-ProRule" id="PRU00266"/>
    </source>
</evidence>
<feature type="domain" description="DRBM" evidence="2">
    <location>
        <begin position="3"/>
        <end position="72"/>
    </location>
</feature>
<dbReference type="PROSITE" id="PS50137">
    <property type="entry name" value="DS_RBD"/>
    <property type="match status" value="1"/>
</dbReference>
<dbReference type="GeneID" id="24098681"/>
<reference evidence="3 4" key="1">
    <citation type="journal article" date="2012" name="Appl. Environ. Microbiol.">
        <title>Short-read sequencing for genomic analysis of the brown rot fungus Fibroporia radiculosa.</title>
        <authorList>
            <person name="Tang J.D."/>
            <person name="Perkins A.D."/>
            <person name="Sonstegard T.S."/>
            <person name="Schroeder S.G."/>
            <person name="Burgess S.C."/>
            <person name="Diehl S.V."/>
        </authorList>
    </citation>
    <scope>NUCLEOTIDE SEQUENCE [LARGE SCALE GENOMIC DNA]</scope>
    <source>
        <strain evidence="3 4">TFFH 294</strain>
    </source>
</reference>
<gene>
    <name evidence="3" type="ORF">FIBRA_05917</name>
</gene>
<dbReference type="Pfam" id="PF00035">
    <property type="entry name" value="dsrm"/>
    <property type="match status" value="1"/>
</dbReference>
<keyword evidence="1" id="KW-0694">RNA-binding</keyword>
<keyword evidence="4" id="KW-1185">Reference proteome</keyword>
<accession>J4GRU9</accession>
<evidence type="ECO:0000259" key="2">
    <source>
        <dbReference type="PROSITE" id="PS50137"/>
    </source>
</evidence>
<dbReference type="Proteomes" id="UP000006352">
    <property type="component" value="Unassembled WGS sequence"/>
</dbReference>
<evidence type="ECO:0000313" key="3">
    <source>
        <dbReference type="EMBL" id="CCM03770.1"/>
    </source>
</evidence>
<protein>
    <recommendedName>
        <fullName evidence="2">DRBM domain-containing protein</fullName>
    </recommendedName>
</protein>
<dbReference type="EMBL" id="HE797128">
    <property type="protein sequence ID" value="CCM03770.1"/>
    <property type="molecule type" value="Genomic_DNA"/>
</dbReference>